<evidence type="ECO:0000313" key="1">
    <source>
        <dbReference type="EMBL" id="CDI51377.1"/>
    </source>
</evidence>
<accession>A0A077QXX4</accession>
<proteinExistence type="predicted"/>
<dbReference type="AlphaFoldDB" id="A0A077QXX4"/>
<organism evidence="1">
    <name type="scientific">Melanopsichium pennsylvanicum 4</name>
    <dbReference type="NCBI Taxonomy" id="1398559"/>
    <lineage>
        <taxon>Eukaryota</taxon>
        <taxon>Fungi</taxon>
        <taxon>Dikarya</taxon>
        <taxon>Basidiomycota</taxon>
        <taxon>Ustilaginomycotina</taxon>
        <taxon>Ustilaginomycetes</taxon>
        <taxon>Ustilaginales</taxon>
        <taxon>Ustilaginaceae</taxon>
        <taxon>Melanopsichium</taxon>
    </lineage>
</organism>
<reference evidence="1" key="1">
    <citation type="journal article" date="2014" name="Genome Biol. Evol.">
        <title>Gene Loss Rather Than Gene Gain Is Associated with a Host Jump from Monocots to Dicots in the Smut Fungus Melanopsichium pennsylvanicum.</title>
        <authorList>
            <person name="Sharma R."/>
            <person name="Mishra B."/>
            <person name="Runge F."/>
            <person name="Thines M."/>
        </authorList>
    </citation>
    <scope>NUCLEOTIDE SEQUENCE</scope>
    <source>
        <strain evidence="1">4</strain>
    </source>
</reference>
<sequence>MARLVSTQQYAAVRNFDSFDINH</sequence>
<protein>
    <submittedName>
        <fullName evidence="1">Uncharacterized protein</fullName>
    </submittedName>
</protein>
<dbReference type="EMBL" id="HG529501">
    <property type="protein sequence ID" value="CDI51377.1"/>
    <property type="molecule type" value="Genomic_DNA"/>
</dbReference>
<name>A0A077QXX4_9BASI</name>